<organismHost>
    <name type="scientific">Chlorella</name>
    <dbReference type="NCBI Taxonomy" id="3071"/>
</organismHost>
<protein>
    <submittedName>
        <fullName evidence="1">Uncharacterized protein b352R</fullName>
    </submittedName>
</protein>
<dbReference type="RefSeq" id="YP_001497548.1">
    <property type="nucleotide sequence ID" value="NC_009898.1"/>
</dbReference>
<organism evidence="1 2">
    <name type="scientific">Paramecium bursaria Chlorella virus NY2A</name>
    <name type="common">PBCV-NY2A</name>
    <dbReference type="NCBI Taxonomy" id="46021"/>
    <lineage>
        <taxon>Viruses</taxon>
        <taxon>Varidnaviria</taxon>
        <taxon>Bamfordvirae</taxon>
        <taxon>Nucleocytoviricota</taxon>
        <taxon>Megaviricetes</taxon>
        <taxon>Algavirales</taxon>
        <taxon>Phycodnaviridae</taxon>
        <taxon>Chlorovirus</taxon>
        <taxon>Chlorovirus americanus</taxon>
    </lineage>
</organism>
<reference evidence="1 2" key="1">
    <citation type="journal article" date="2007" name="Virology">
        <title>Sequence and annotation of the 369-kb NY-2A and the 345-kb AR158 viruses that infect Chlorella NC64A.</title>
        <authorList>
            <person name="Fitzgerald L.A."/>
            <person name="Graves M.V."/>
            <person name="Li X."/>
            <person name="Feldblyum T."/>
            <person name="Nierman W.C."/>
            <person name="Van Etten J.L."/>
        </authorList>
    </citation>
    <scope>NUCLEOTIDE SEQUENCE [LARGE SCALE GENOMIC DNA]</scope>
    <source>
        <strain evidence="1 2">NY-2A</strain>
    </source>
</reference>
<evidence type="ECO:0000313" key="2">
    <source>
        <dbReference type="Proteomes" id="UP000202419"/>
    </source>
</evidence>
<gene>
    <name evidence="1" type="primary">b352R</name>
    <name evidence="1" type="ORF">NY2A_b352R</name>
</gene>
<keyword evidence="2" id="KW-1185">Reference proteome</keyword>
<accession>A7IWM7</accession>
<dbReference type="EMBL" id="DQ491002">
    <property type="protein sequence ID" value="ABT14751.1"/>
    <property type="molecule type" value="Genomic_DNA"/>
</dbReference>
<sequence length="76" mass="8918">MTNSLCYASATIRCYLHMIICVLHRRSSLFHRLSLHIIPDSAEYEQLVDFLQVVALSRYLPRSLSIRESLFYLMNP</sequence>
<dbReference type="Proteomes" id="UP000202419">
    <property type="component" value="Segment"/>
</dbReference>
<evidence type="ECO:0000313" key="1">
    <source>
        <dbReference type="EMBL" id="ABT14751.1"/>
    </source>
</evidence>
<name>A7IWM7_PBCVN</name>
<dbReference type="GeneID" id="5658984"/>
<proteinExistence type="predicted"/>
<dbReference type="KEGG" id="vg:5658984"/>